<evidence type="ECO:0000313" key="1">
    <source>
        <dbReference type="EMBL" id="KAG9392069.1"/>
    </source>
</evidence>
<dbReference type="AlphaFoldDB" id="A0A8J6B3B6"/>
<keyword evidence="2" id="KW-1185">Reference proteome</keyword>
<name>A0A8J6B3B6_9EUKA</name>
<sequence>MYENSVLKSMSTEKIDAWDKLVSTYLNRDEPVLPPALWFNFNVAGTKDNIEFNEYPSVIAYRRGGSYCCAGTADVVFVATFVPAACTVLGETESRLTECWAARLCAAIRRPALVRAIRDHVFWSIWADNQSVWADYVSQCKARHVVPEPPCVSCPIAASHKTSPAPVRVVSRNFTESRVVRYSDERREWIYRG</sequence>
<dbReference type="Proteomes" id="UP000717585">
    <property type="component" value="Unassembled WGS sequence"/>
</dbReference>
<organism evidence="1 2">
    <name type="scientific">Carpediemonas membranifera</name>
    <dbReference type="NCBI Taxonomy" id="201153"/>
    <lineage>
        <taxon>Eukaryota</taxon>
        <taxon>Metamonada</taxon>
        <taxon>Carpediemonas-like organisms</taxon>
        <taxon>Carpediemonas</taxon>
    </lineage>
</organism>
<protein>
    <submittedName>
        <fullName evidence="1">Uncharacterized protein</fullName>
    </submittedName>
</protein>
<reference evidence="1" key="1">
    <citation type="submission" date="2021-05" db="EMBL/GenBank/DDBJ databases">
        <title>A free-living protist that lacks canonical eukaryotic 1 DNA replication and segregation systems.</title>
        <authorList>
            <person name="Salas-Leiva D.E."/>
            <person name="Tromer E.C."/>
            <person name="Curtis B.A."/>
            <person name="Jerlstrom-Hultqvist J."/>
            <person name="Kolisko M."/>
            <person name="Yi Z."/>
            <person name="Salas-Leiva J.S."/>
            <person name="Gallot-Lavallee L."/>
            <person name="Kops G.J.P.L."/>
            <person name="Archibald J.M."/>
            <person name="Simpson A.G.B."/>
            <person name="Roger A.J."/>
        </authorList>
    </citation>
    <scope>NUCLEOTIDE SEQUENCE</scope>
    <source>
        <strain evidence="1">BICM</strain>
    </source>
</reference>
<comment type="caution">
    <text evidence="1">The sequence shown here is derived from an EMBL/GenBank/DDBJ whole genome shotgun (WGS) entry which is preliminary data.</text>
</comment>
<proteinExistence type="predicted"/>
<evidence type="ECO:0000313" key="2">
    <source>
        <dbReference type="Proteomes" id="UP000717585"/>
    </source>
</evidence>
<gene>
    <name evidence="1" type="ORF">J8273_6660</name>
</gene>
<accession>A0A8J6B3B6</accession>
<dbReference type="EMBL" id="JAHDYR010000040">
    <property type="protein sequence ID" value="KAG9392069.1"/>
    <property type="molecule type" value="Genomic_DNA"/>
</dbReference>